<evidence type="ECO:0000256" key="8">
    <source>
        <dbReference type="SAM" id="Phobius"/>
    </source>
</evidence>
<keyword evidence="13" id="KW-1185">Reference proteome</keyword>
<dbReference type="GO" id="GO:0005524">
    <property type="term" value="F:ATP binding"/>
    <property type="evidence" value="ECO:0007669"/>
    <property type="project" value="UniProtKB-KW"/>
</dbReference>
<evidence type="ECO:0000313" key="12">
    <source>
        <dbReference type="Proteomes" id="UP001220962"/>
    </source>
</evidence>
<keyword evidence="4" id="KW-0547">Nucleotide-binding</keyword>
<feature type="domain" description="Histidine kinase" evidence="9">
    <location>
        <begin position="186"/>
        <end position="369"/>
    </location>
</feature>
<dbReference type="AlphaFoldDB" id="A0AAX3N5I1"/>
<dbReference type="Pfam" id="PF07730">
    <property type="entry name" value="HisKA_3"/>
    <property type="match status" value="1"/>
</dbReference>
<dbReference type="CDD" id="cd16917">
    <property type="entry name" value="HATPase_UhpB-NarQ-NarX-like"/>
    <property type="match status" value="1"/>
</dbReference>
<dbReference type="Gene3D" id="3.30.565.10">
    <property type="entry name" value="Histidine kinase-like ATPase, C-terminal domain"/>
    <property type="match status" value="1"/>
</dbReference>
<dbReference type="Proteomes" id="UP001221519">
    <property type="component" value="Chromosome"/>
</dbReference>
<evidence type="ECO:0000313" key="13">
    <source>
        <dbReference type="Proteomes" id="UP001221519"/>
    </source>
</evidence>
<organism evidence="10 12">
    <name type="scientific">Paenibacillus urinalis</name>
    <dbReference type="NCBI Taxonomy" id="521520"/>
    <lineage>
        <taxon>Bacteria</taxon>
        <taxon>Bacillati</taxon>
        <taxon>Bacillota</taxon>
        <taxon>Bacilli</taxon>
        <taxon>Bacillales</taxon>
        <taxon>Paenibacillaceae</taxon>
        <taxon>Paenibacillus</taxon>
    </lineage>
</organism>
<dbReference type="InterPro" id="IPR005467">
    <property type="entry name" value="His_kinase_dom"/>
</dbReference>
<dbReference type="EC" id="2.7.13.3" evidence="2"/>
<keyword evidence="5 10" id="KW-0418">Kinase</keyword>
<keyword evidence="8" id="KW-0472">Membrane</keyword>
<dbReference type="PROSITE" id="PS50109">
    <property type="entry name" value="HIS_KIN"/>
    <property type="match status" value="1"/>
</dbReference>
<dbReference type="GO" id="GO:0016020">
    <property type="term" value="C:membrane"/>
    <property type="evidence" value="ECO:0007669"/>
    <property type="project" value="InterPro"/>
</dbReference>
<evidence type="ECO:0000256" key="3">
    <source>
        <dbReference type="ARBA" id="ARBA00022679"/>
    </source>
</evidence>
<evidence type="ECO:0000256" key="4">
    <source>
        <dbReference type="ARBA" id="ARBA00022741"/>
    </source>
</evidence>
<keyword evidence="8" id="KW-0812">Transmembrane</keyword>
<dbReference type="InterPro" id="IPR003594">
    <property type="entry name" value="HATPase_dom"/>
</dbReference>
<evidence type="ECO:0000259" key="9">
    <source>
        <dbReference type="PROSITE" id="PS50109"/>
    </source>
</evidence>
<dbReference type="Proteomes" id="UP001220962">
    <property type="component" value="Chromosome"/>
</dbReference>
<feature type="transmembrane region" description="Helical" evidence="8">
    <location>
        <begin position="65"/>
        <end position="95"/>
    </location>
</feature>
<dbReference type="InterPro" id="IPR056374">
    <property type="entry name" value="DesK/YvfT_N"/>
</dbReference>
<keyword evidence="7" id="KW-0902">Two-component regulatory system</keyword>
<dbReference type="Gene3D" id="1.20.5.1930">
    <property type="match status" value="1"/>
</dbReference>
<dbReference type="GO" id="GO:0000155">
    <property type="term" value="F:phosphorelay sensor kinase activity"/>
    <property type="evidence" value="ECO:0007669"/>
    <property type="project" value="InterPro"/>
</dbReference>
<keyword evidence="3" id="KW-0808">Transferase</keyword>
<evidence type="ECO:0000256" key="6">
    <source>
        <dbReference type="ARBA" id="ARBA00022840"/>
    </source>
</evidence>
<feature type="transmembrane region" description="Helical" evidence="8">
    <location>
        <begin position="129"/>
        <end position="149"/>
    </location>
</feature>
<dbReference type="PANTHER" id="PTHR24421:SF63">
    <property type="entry name" value="SENSOR HISTIDINE KINASE DESK"/>
    <property type="match status" value="1"/>
</dbReference>
<feature type="transmembrane region" description="Helical" evidence="8">
    <location>
        <begin position="38"/>
        <end position="59"/>
    </location>
</feature>
<gene>
    <name evidence="10" type="ORF">PUW23_04995</name>
    <name evidence="11" type="ORF">PUW25_04540</name>
</gene>
<dbReference type="EMBL" id="CP118101">
    <property type="protein sequence ID" value="WDH85016.1"/>
    <property type="molecule type" value="Genomic_DNA"/>
</dbReference>
<dbReference type="SUPFAM" id="SSF55874">
    <property type="entry name" value="ATPase domain of HSP90 chaperone/DNA topoisomerase II/histidine kinase"/>
    <property type="match status" value="1"/>
</dbReference>
<evidence type="ECO:0000313" key="10">
    <source>
        <dbReference type="EMBL" id="WDH85016.1"/>
    </source>
</evidence>
<dbReference type="RefSeq" id="WP_047913479.1">
    <property type="nucleotide sequence ID" value="NZ_CP118101.1"/>
</dbReference>
<dbReference type="EMBL" id="CP118108">
    <property type="protein sequence ID" value="WDI04765.1"/>
    <property type="molecule type" value="Genomic_DNA"/>
</dbReference>
<evidence type="ECO:0000256" key="2">
    <source>
        <dbReference type="ARBA" id="ARBA00012438"/>
    </source>
</evidence>
<dbReference type="GO" id="GO:0046983">
    <property type="term" value="F:protein dimerization activity"/>
    <property type="evidence" value="ECO:0007669"/>
    <property type="project" value="InterPro"/>
</dbReference>
<dbReference type="PANTHER" id="PTHR24421">
    <property type="entry name" value="NITRATE/NITRITE SENSOR PROTEIN NARX-RELATED"/>
    <property type="match status" value="1"/>
</dbReference>
<dbReference type="Pfam" id="PF02518">
    <property type="entry name" value="HATPase_c"/>
    <property type="match status" value="1"/>
</dbReference>
<comment type="catalytic activity">
    <reaction evidence="1">
        <text>ATP + protein L-histidine = ADP + protein N-phospho-L-histidine.</text>
        <dbReference type="EC" id="2.7.13.3"/>
    </reaction>
</comment>
<feature type="transmembrane region" description="Helical" evidence="8">
    <location>
        <begin position="14"/>
        <end position="31"/>
    </location>
</feature>
<feature type="transmembrane region" description="Helical" evidence="8">
    <location>
        <begin position="102"/>
        <end position="123"/>
    </location>
</feature>
<dbReference type="Pfam" id="PF23540">
    <property type="entry name" value="DesK_N"/>
    <property type="match status" value="1"/>
</dbReference>
<protein>
    <recommendedName>
        <fullName evidence="2">histidine kinase</fullName>
        <ecNumber evidence="2">2.7.13.3</ecNumber>
    </recommendedName>
</protein>
<dbReference type="InterPro" id="IPR050482">
    <property type="entry name" value="Sensor_HK_TwoCompSys"/>
</dbReference>
<dbReference type="InterPro" id="IPR011712">
    <property type="entry name" value="Sig_transdc_His_kin_sub3_dim/P"/>
</dbReference>
<proteinExistence type="predicted"/>
<reference evidence="10 13" key="1">
    <citation type="submission" date="2023-02" db="EMBL/GenBank/DDBJ databases">
        <title>Pathogen: clinical or host-associated sample.</title>
        <authorList>
            <person name="Hergert J."/>
            <person name="Casey R."/>
            <person name="Wagner J."/>
            <person name="Young E.L."/>
            <person name="Oakeson K.F."/>
        </authorList>
    </citation>
    <scope>NUCLEOTIDE SEQUENCE</scope>
    <source>
        <strain evidence="11 13">2022CK-00829</strain>
        <strain evidence="10">2022CK-00830</strain>
    </source>
</reference>
<accession>A0AAX3N5I1</accession>
<dbReference type="InterPro" id="IPR036890">
    <property type="entry name" value="HATPase_C_sf"/>
</dbReference>
<keyword evidence="8" id="KW-1133">Transmembrane helix</keyword>
<evidence type="ECO:0000256" key="1">
    <source>
        <dbReference type="ARBA" id="ARBA00000085"/>
    </source>
</evidence>
<sequence length="373" mass="42219">MHRWQDMFRKNTGLNPYVWLVCFILPFYFIIGSSSKGYVVFGVLLIILFFGSNLLGLVMRGWPVYIWYGLQIAISVMMALIFGFVYFSLFLAFFIGTIQNKAGFITLYTVHLVTTFITINYSLASANEVVIKQLPFVLISMMAVILLPVNTYNKNKQDRLEGQLENANKRISELVKLEERQRISRDLHDTLGQKLSLIGLKSELAGKLVVRDPKRAQSEMDDVRQTARTALKEVREMVTQMRGARLEDELFRIRQILKAADIELHIEGEEHLSDLSLMNENVLGMSLKEAVTNVVKHSEATRCDITIHPERTELAVIIKDNGRGIGEAAKKSRGNGLRGMKERLEFVNGSLHIATHEGTELRIAVPHAVLAAE</sequence>
<dbReference type="SMART" id="SM00387">
    <property type="entry name" value="HATPase_c"/>
    <property type="match status" value="1"/>
</dbReference>
<evidence type="ECO:0000313" key="11">
    <source>
        <dbReference type="EMBL" id="WDI04765.1"/>
    </source>
</evidence>
<evidence type="ECO:0000256" key="5">
    <source>
        <dbReference type="ARBA" id="ARBA00022777"/>
    </source>
</evidence>
<evidence type="ECO:0000256" key="7">
    <source>
        <dbReference type="ARBA" id="ARBA00023012"/>
    </source>
</evidence>
<keyword evidence="6" id="KW-0067">ATP-binding</keyword>
<name>A0AAX3N5I1_9BACL</name>